<evidence type="ECO:0000313" key="2">
    <source>
        <dbReference type="Proteomes" id="UP000799536"/>
    </source>
</evidence>
<name>A0A9P4JWN9_9PLEO</name>
<dbReference type="Proteomes" id="UP000799536">
    <property type="component" value="Unassembled WGS sequence"/>
</dbReference>
<organism evidence="1 2">
    <name type="scientific">Delitschia confertaspora ATCC 74209</name>
    <dbReference type="NCBI Taxonomy" id="1513339"/>
    <lineage>
        <taxon>Eukaryota</taxon>
        <taxon>Fungi</taxon>
        <taxon>Dikarya</taxon>
        <taxon>Ascomycota</taxon>
        <taxon>Pezizomycotina</taxon>
        <taxon>Dothideomycetes</taxon>
        <taxon>Pleosporomycetidae</taxon>
        <taxon>Pleosporales</taxon>
        <taxon>Delitschiaceae</taxon>
        <taxon>Delitschia</taxon>
    </lineage>
</organism>
<proteinExistence type="predicted"/>
<dbReference type="AlphaFoldDB" id="A0A9P4JWN9"/>
<dbReference type="EMBL" id="ML993867">
    <property type="protein sequence ID" value="KAF2204852.1"/>
    <property type="molecule type" value="Genomic_DNA"/>
</dbReference>
<protein>
    <submittedName>
        <fullName evidence="1">Uncharacterized protein</fullName>
    </submittedName>
</protein>
<accession>A0A9P4JWN9</accession>
<sequence>MPLGSFCASWFAQGWRPQVRMTVETLCSISLTPQMCAKNQSVSVGMVRNSNNARRWGGPDITTDHGHDGGFPSAIGTQQRKDLGALNCEGHDIDSDVATRALCYVFDTQICVQGADADGFGFLVVVLLSPILAVEECRKGEIRIPPDEQGKEE</sequence>
<keyword evidence="2" id="KW-1185">Reference proteome</keyword>
<comment type="caution">
    <text evidence="1">The sequence shown here is derived from an EMBL/GenBank/DDBJ whole genome shotgun (WGS) entry which is preliminary data.</text>
</comment>
<gene>
    <name evidence="1" type="ORF">GQ43DRAFT_460414</name>
</gene>
<reference evidence="1" key="1">
    <citation type="journal article" date="2020" name="Stud. Mycol.">
        <title>101 Dothideomycetes genomes: a test case for predicting lifestyles and emergence of pathogens.</title>
        <authorList>
            <person name="Haridas S."/>
            <person name="Albert R."/>
            <person name="Binder M."/>
            <person name="Bloem J."/>
            <person name="Labutti K."/>
            <person name="Salamov A."/>
            <person name="Andreopoulos B."/>
            <person name="Baker S."/>
            <person name="Barry K."/>
            <person name="Bills G."/>
            <person name="Bluhm B."/>
            <person name="Cannon C."/>
            <person name="Castanera R."/>
            <person name="Culley D."/>
            <person name="Daum C."/>
            <person name="Ezra D."/>
            <person name="Gonzalez J."/>
            <person name="Henrissat B."/>
            <person name="Kuo A."/>
            <person name="Liang C."/>
            <person name="Lipzen A."/>
            <person name="Lutzoni F."/>
            <person name="Magnuson J."/>
            <person name="Mondo S."/>
            <person name="Nolan M."/>
            <person name="Ohm R."/>
            <person name="Pangilinan J."/>
            <person name="Park H.-J."/>
            <person name="Ramirez L."/>
            <person name="Alfaro M."/>
            <person name="Sun H."/>
            <person name="Tritt A."/>
            <person name="Yoshinaga Y."/>
            <person name="Zwiers L.-H."/>
            <person name="Turgeon B."/>
            <person name="Goodwin S."/>
            <person name="Spatafora J."/>
            <person name="Crous P."/>
            <person name="Grigoriev I."/>
        </authorList>
    </citation>
    <scope>NUCLEOTIDE SEQUENCE</scope>
    <source>
        <strain evidence="1">ATCC 74209</strain>
    </source>
</reference>
<evidence type="ECO:0000313" key="1">
    <source>
        <dbReference type="EMBL" id="KAF2204852.1"/>
    </source>
</evidence>